<keyword evidence="2" id="KW-1185">Reference proteome</keyword>
<dbReference type="AlphaFoldDB" id="A0A9P6SJH5"/>
<protein>
    <submittedName>
        <fullName evidence="1">Uncharacterized protein</fullName>
    </submittedName>
</protein>
<gene>
    <name evidence="1" type="ORF">D0Z07_9371</name>
</gene>
<dbReference type="EMBL" id="VNKQ01000022">
    <property type="protein sequence ID" value="KAG0644932.1"/>
    <property type="molecule type" value="Genomic_DNA"/>
</dbReference>
<reference evidence="1" key="1">
    <citation type="submission" date="2019-07" db="EMBL/GenBank/DDBJ databases">
        <title>Hyphodiscus hymeniophilus genome sequencing and assembly.</title>
        <authorList>
            <person name="Kramer G."/>
            <person name="Nodwell J."/>
        </authorList>
    </citation>
    <scope>NUCLEOTIDE SEQUENCE</scope>
    <source>
        <strain evidence="1">ATCC 34498</strain>
    </source>
</reference>
<dbReference type="Pfam" id="PF11951">
    <property type="entry name" value="Fungal_trans_2"/>
    <property type="match status" value="1"/>
</dbReference>
<accession>A0A9P6SJH5</accession>
<dbReference type="PANTHER" id="PTHR37540:SF5">
    <property type="entry name" value="TRANSCRIPTION FACTOR DOMAIN-CONTAINING PROTEIN"/>
    <property type="match status" value="1"/>
</dbReference>
<dbReference type="InterPro" id="IPR021858">
    <property type="entry name" value="Fun_TF"/>
</dbReference>
<dbReference type="OrthoDB" id="3530929at2759"/>
<comment type="caution">
    <text evidence="1">The sequence shown here is derived from an EMBL/GenBank/DDBJ whole genome shotgun (WGS) entry which is preliminary data.</text>
</comment>
<sequence>MDKEAAKTNFHRVGYLYSRVSPLDPTPQDVVLVFTIENYARCRGEPEPAIAIAHKANAMRLISRRLEDPTRALSDESIGAVACLTSHEALTGDPDLFHVHMTGLDQMIKMRGGLLGLRKNPPLALVVQMLDLSRAFINISRPKYSRYNELQHTIALGKVENKFGFTKSMMADMHDTYRFSYECIMLVVAMENLNETIKEAVADFTFFNEWEQLAEKLSSFVLNLPSSPGTCKRGPASKARVRCSHLAGLVYIYLAVHELSCSPSQDGVYLKRFKSELLDMKEEWRHAIEMLVLVLLRGQVTGVTVWARHRRAWYVANAIMILETFSTDTWLLIEERMWMFVWTILGESTDDSARIANWIFLEVFNTVLVRNRLLNHGQIQKF</sequence>
<evidence type="ECO:0000313" key="1">
    <source>
        <dbReference type="EMBL" id="KAG0644932.1"/>
    </source>
</evidence>
<name>A0A9P6SJH5_9HELO</name>
<dbReference type="Proteomes" id="UP000785200">
    <property type="component" value="Unassembled WGS sequence"/>
</dbReference>
<evidence type="ECO:0000313" key="2">
    <source>
        <dbReference type="Proteomes" id="UP000785200"/>
    </source>
</evidence>
<dbReference type="PANTHER" id="PTHR37540">
    <property type="entry name" value="TRANSCRIPTION FACTOR (ACR-2), PUTATIVE-RELATED-RELATED"/>
    <property type="match status" value="1"/>
</dbReference>
<proteinExistence type="predicted"/>
<organism evidence="1 2">
    <name type="scientific">Hyphodiscus hymeniophilus</name>
    <dbReference type="NCBI Taxonomy" id="353542"/>
    <lineage>
        <taxon>Eukaryota</taxon>
        <taxon>Fungi</taxon>
        <taxon>Dikarya</taxon>
        <taxon>Ascomycota</taxon>
        <taxon>Pezizomycotina</taxon>
        <taxon>Leotiomycetes</taxon>
        <taxon>Helotiales</taxon>
        <taxon>Hyphodiscaceae</taxon>
        <taxon>Hyphodiscus</taxon>
    </lineage>
</organism>